<reference evidence="1" key="1">
    <citation type="journal article" date="2015" name="MBio">
        <title>Eco-Evolutionary Dynamics of Episomes among Ecologically Cohesive Bacterial Populations.</title>
        <authorList>
            <person name="Xue H."/>
            <person name="Cordero O.X."/>
            <person name="Camas F.M."/>
            <person name="Trimble W."/>
            <person name="Meyer F."/>
            <person name="Guglielmini J."/>
            <person name="Rocha E.P."/>
            <person name="Polz M.F."/>
        </authorList>
    </citation>
    <scope>NUCLEOTIDE SEQUENCE</scope>
    <source>
        <strain evidence="1">1F_283</strain>
    </source>
</reference>
<sequence>MVGTKVEVLTDIWKSAQELQQDIELVKRSFEQWISKNDTGRSSEDAAFESLCEHYCSALASKKLDLILENCFEKPTDEDCGWVRN</sequence>
<evidence type="ECO:0000313" key="1">
    <source>
        <dbReference type="EMBL" id="AKN39016.1"/>
    </source>
</evidence>
<gene>
    <name evidence="2" type="ORF">CWO07_26090</name>
</gene>
<protein>
    <submittedName>
        <fullName evidence="1">Uncharacterized protein</fullName>
    </submittedName>
</protein>
<accession>A0A0H3ZZV8</accession>
<evidence type="ECO:0000313" key="3">
    <source>
        <dbReference type="Proteomes" id="UP000244197"/>
    </source>
</evidence>
<dbReference type="Proteomes" id="UP000244197">
    <property type="component" value="Unassembled WGS sequence"/>
</dbReference>
<dbReference type="EMBL" id="KP795629">
    <property type="protein sequence ID" value="AKN39016.1"/>
    <property type="molecule type" value="Genomic_DNA"/>
</dbReference>
<organism evidence="1">
    <name type="scientific">Vibrio splendidus</name>
    <dbReference type="NCBI Taxonomy" id="29497"/>
    <lineage>
        <taxon>Bacteria</taxon>
        <taxon>Pseudomonadati</taxon>
        <taxon>Pseudomonadota</taxon>
        <taxon>Gammaproteobacteria</taxon>
        <taxon>Vibrionales</taxon>
        <taxon>Vibrionaceae</taxon>
        <taxon>Vibrio</taxon>
    </lineage>
</organism>
<dbReference type="EMBL" id="PIFK01000133">
    <property type="protein sequence ID" value="PTP15362.1"/>
    <property type="molecule type" value="Genomic_DNA"/>
</dbReference>
<dbReference type="RefSeq" id="WP_102457268.1">
    <property type="nucleotide sequence ID" value="NZ_MCWO01000002.1"/>
</dbReference>
<name>A0A0H3ZZV8_VIBSP</name>
<evidence type="ECO:0000313" key="2">
    <source>
        <dbReference type="EMBL" id="PTP15362.1"/>
    </source>
</evidence>
<proteinExistence type="predicted"/>
<reference evidence="2 3" key="2">
    <citation type="submission" date="2017-11" db="EMBL/GenBank/DDBJ databases">
        <title>Population delineation of vibrios coincides with oyster pathogenicity.</title>
        <authorList>
            <person name="Bruto M."/>
            <person name="Labreuche Y."/>
            <person name="James A."/>
            <person name="Piel D."/>
            <person name="Chenivesse S."/>
            <person name="Petton B."/>
            <person name="Polz M.F."/>
            <person name="Le Roux F."/>
        </authorList>
    </citation>
    <scope>NUCLEOTIDE SEQUENCE [LARGE SCALE GENOMIC DNA]</scope>
    <source>
        <strain evidence="2 3">FF_144</strain>
    </source>
</reference>
<dbReference type="AlphaFoldDB" id="A0A0H3ZZV8"/>